<reference evidence="2 3" key="1">
    <citation type="journal article" date="2018" name="PLoS ONE">
        <title>The draft genome of Kipferlia bialata reveals reductive genome evolution in fornicate parasites.</title>
        <authorList>
            <person name="Tanifuji G."/>
            <person name="Takabayashi S."/>
            <person name="Kume K."/>
            <person name="Takagi M."/>
            <person name="Nakayama T."/>
            <person name="Kamikawa R."/>
            <person name="Inagaki Y."/>
            <person name="Hashimoto T."/>
        </authorList>
    </citation>
    <scope>NUCLEOTIDE SEQUENCE [LARGE SCALE GENOMIC DNA]</scope>
    <source>
        <strain evidence="2">NY0173</strain>
    </source>
</reference>
<protein>
    <submittedName>
        <fullName evidence="2">Uncharacterized protein</fullName>
    </submittedName>
</protein>
<sequence>MTLSSPSRGRARRPGMSAWVAPEGGSETGETLTSAPSPSFHPFTPLSGINSAVASPSSENTGVFWPVGTAQRKYGPDSVYRVQSSVQMGVAPSGKRRPAQQVRGCPLPCPAFLQPQQPSVSHGKAKPGTPEFGQASLRHMVVELSRLQRQCSVSFPASSRVVVAAPAAHRWRLTCGRLRGQVTLSPTDLGDNVAMGGRDMGKGVGLSAEVVWDGPAVEAYARHSEGATTSGRECMERETVFPKRRRCDLPLSQTIMGGGEEESEEEEETVWVGGVAYTMCQPDGEGPSLSSCVSGHALVPHLIQALRDMGQGG</sequence>
<dbReference type="Proteomes" id="UP000265618">
    <property type="component" value="Unassembled WGS sequence"/>
</dbReference>
<keyword evidence="3" id="KW-1185">Reference proteome</keyword>
<accession>A0A9K3GLR2</accession>
<evidence type="ECO:0000313" key="3">
    <source>
        <dbReference type="Proteomes" id="UP000265618"/>
    </source>
</evidence>
<comment type="caution">
    <text evidence="2">The sequence shown here is derived from an EMBL/GenBank/DDBJ whole genome shotgun (WGS) entry which is preliminary data.</text>
</comment>
<feature type="region of interest" description="Disordered" evidence="1">
    <location>
        <begin position="1"/>
        <end position="41"/>
    </location>
</feature>
<name>A0A9K3GLR2_9EUKA</name>
<feature type="compositionally biased region" description="Polar residues" evidence="1">
    <location>
        <begin position="28"/>
        <end position="37"/>
    </location>
</feature>
<evidence type="ECO:0000313" key="2">
    <source>
        <dbReference type="EMBL" id="GIQ87613.1"/>
    </source>
</evidence>
<evidence type="ECO:0000256" key="1">
    <source>
        <dbReference type="SAM" id="MobiDB-lite"/>
    </source>
</evidence>
<dbReference type="AlphaFoldDB" id="A0A9K3GLR2"/>
<proteinExistence type="predicted"/>
<organism evidence="2 3">
    <name type="scientific">Kipferlia bialata</name>
    <dbReference type="NCBI Taxonomy" id="797122"/>
    <lineage>
        <taxon>Eukaryota</taxon>
        <taxon>Metamonada</taxon>
        <taxon>Carpediemonas-like organisms</taxon>
        <taxon>Kipferlia</taxon>
    </lineage>
</organism>
<feature type="compositionally biased region" description="Low complexity" evidence="1">
    <location>
        <begin position="1"/>
        <end position="18"/>
    </location>
</feature>
<dbReference type="EMBL" id="BDIP01003364">
    <property type="protein sequence ID" value="GIQ87613.1"/>
    <property type="molecule type" value="Genomic_DNA"/>
</dbReference>
<gene>
    <name evidence="2" type="ORF">KIPB_009687</name>
</gene>